<dbReference type="Proteomes" id="UP000017837">
    <property type="component" value="Unassembled WGS sequence"/>
</dbReference>
<evidence type="ECO:0000313" key="2">
    <source>
        <dbReference type="Proteomes" id="UP000017837"/>
    </source>
</evidence>
<organism evidence="1 2">
    <name type="scientific">Asticcacaulis benevestitus DSM 16100 = ATCC BAA-896</name>
    <dbReference type="NCBI Taxonomy" id="1121022"/>
    <lineage>
        <taxon>Bacteria</taxon>
        <taxon>Pseudomonadati</taxon>
        <taxon>Pseudomonadota</taxon>
        <taxon>Alphaproteobacteria</taxon>
        <taxon>Caulobacterales</taxon>
        <taxon>Caulobacteraceae</taxon>
        <taxon>Asticcacaulis</taxon>
    </lineage>
</organism>
<dbReference type="AlphaFoldDB" id="V4R9M6"/>
<comment type="caution">
    <text evidence="1">The sequence shown here is derived from an EMBL/GenBank/DDBJ whole genome shotgun (WGS) entry which is preliminary data.</text>
</comment>
<gene>
    <name evidence="1" type="ORF">ABENE_16420</name>
</gene>
<dbReference type="EMBL" id="AWGB01000039">
    <property type="protein sequence ID" value="ESQ88113.1"/>
    <property type="molecule type" value="Genomic_DNA"/>
</dbReference>
<sequence>MRLLRSAKADAGVGCQKYLYAFEPSDRLLATTYQSAKRVAFGLAKIDSISYVHSQSPSSEGPWMNLK</sequence>
<evidence type="ECO:0000313" key="1">
    <source>
        <dbReference type="EMBL" id="ESQ88113.1"/>
    </source>
</evidence>
<keyword evidence="2" id="KW-1185">Reference proteome</keyword>
<dbReference type="PATRIC" id="fig|1121022.4.peg.3339"/>
<proteinExistence type="predicted"/>
<accession>V4R9M6</accession>
<reference evidence="1 2" key="1">
    <citation type="journal article" date="2014" name="Nature">
        <title>Sequential evolution of bacterial morphology by co-option of a developmental regulator.</title>
        <authorList>
            <person name="Jiang C."/>
            <person name="Brown P.J."/>
            <person name="Ducret A."/>
            <person name="Brun Y.V."/>
        </authorList>
    </citation>
    <scope>NUCLEOTIDE SEQUENCE [LARGE SCALE GENOMIC DNA]</scope>
    <source>
        <strain evidence="1 2">DSM 16100</strain>
    </source>
</reference>
<name>V4R9M6_9CAUL</name>
<protein>
    <submittedName>
        <fullName evidence="1">Uncharacterized protein</fullName>
    </submittedName>
</protein>